<dbReference type="CTD" id="8582278"/>
<accession>A8XFN3</accession>
<dbReference type="WormBase" id="CBG12808a">
    <property type="protein sequence ID" value="CBP42989"/>
    <property type="gene ID" value="WBGene00033699"/>
</dbReference>
<dbReference type="KEGG" id="cbr:CBG_12808"/>
<dbReference type="GeneID" id="8582278"/>
<dbReference type="FunCoup" id="A8XFN3">
    <property type="interactions" value="136"/>
</dbReference>
<dbReference type="EMBL" id="HE600940">
    <property type="protein sequence ID" value="CAP31729.1"/>
    <property type="molecule type" value="Genomic_DNA"/>
</dbReference>
<evidence type="ECO:0000313" key="2">
    <source>
        <dbReference type="Proteomes" id="UP000008549"/>
    </source>
</evidence>
<sequence>MLPKTASFDALPKNFRASLRRTQSVEGSDIFDYMDEGISRSPSQYSGILTIAPPSAKQSGDFSNLSTEFVVPPQPKNEEPLRRKLPIFNSVIFFYEKTFREKPPPVGGYNLLATLKTFASRNMRK</sequence>
<reference evidence="1 2" key="2">
    <citation type="journal article" date="2011" name="PLoS Genet.">
        <title>Caenorhabditis briggsae recombinant inbred line genotypes reveal inter-strain incompatibility and the evolution of recombination.</title>
        <authorList>
            <person name="Ross J.A."/>
            <person name="Koboldt D.C."/>
            <person name="Staisch J.E."/>
            <person name="Chamberlin H.M."/>
            <person name="Gupta B.P."/>
            <person name="Miller R.D."/>
            <person name="Baird S.E."/>
            <person name="Haag E.S."/>
        </authorList>
    </citation>
    <scope>NUCLEOTIDE SEQUENCE [LARGE SCALE GENOMIC DNA]</scope>
    <source>
        <strain evidence="1 2">AF16</strain>
    </source>
</reference>
<gene>
    <name evidence="1" type="primary">Cbr-tag-272</name>
    <name evidence="3" type="ORF">CBG12808</name>
    <name evidence="1" type="ORF">CBG_12808</name>
</gene>
<proteinExistence type="predicted"/>
<reference evidence="1 2" key="1">
    <citation type="journal article" date="2003" name="PLoS Biol.">
        <title>The genome sequence of Caenorhabditis briggsae: a platform for comparative genomics.</title>
        <authorList>
            <person name="Stein L.D."/>
            <person name="Bao Z."/>
            <person name="Blasiar D."/>
            <person name="Blumenthal T."/>
            <person name="Brent M.R."/>
            <person name="Chen N."/>
            <person name="Chinwalla A."/>
            <person name="Clarke L."/>
            <person name="Clee C."/>
            <person name="Coghlan A."/>
            <person name="Coulson A."/>
            <person name="D'Eustachio P."/>
            <person name="Fitch D.H."/>
            <person name="Fulton L.A."/>
            <person name="Fulton R.E."/>
            <person name="Griffiths-Jones S."/>
            <person name="Harris T.W."/>
            <person name="Hillier L.W."/>
            <person name="Kamath R."/>
            <person name="Kuwabara P.E."/>
            <person name="Mardis E.R."/>
            <person name="Marra M.A."/>
            <person name="Miner T.L."/>
            <person name="Minx P."/>
            <person name="Mullikin J.C."/>
            <person name="Plumb R.W."/>
            <person name="Rogers J."/>
            <person name="Schein J.E."/>
            <person name="Sohrmann M."/>
            <person name="Spieth J."/>
            <person name="Stajich J.E."/>
            <person name="Wei C."/>
            <person name="Willey D."/>
            <person name="Wilson R.K."/>
            <person name="Durbin R."/>
            <person name="Waterston R.H."/>
        </authorList>
    </citation>
    <scope>NUCLEOTIDE SEQUENCE [LARGE SCALE GENOMIC DNA]</scope>
    <source>
        <strain evidence="1 2">AF16</strain>
    </source>
</reference>
<evidence type="ECO:0000313" key="3">
    <source>
        <dbReference type="WormBase" id="CBG12808a"/>
    </source>
</evidence>
<name>A8XFN3_CAEBR</name>
<dbReference type="HOGENOM" id="CLU_1994638_0_0_1"/>
<dbReference type="eggNOG" id="ENOG502T3I9">
    <property type="taxonomic scope" value="Eukaryota"/>
</dbReference>
<keyword evidence="2" id="KW-1185">Reference proteome</keyword>
<dbReference type="Proteomes" id="UP000008549">
    <property type="component" value="Unassembled WGS sequence"/>
</dbReference>
<dbReference type="InParanoid" id="A8XFN3"/>
<evidence type="ECO:0000313" key="1">
    <source>
        <dbReference type="EMBL" id="CAP31729.1"/>
    </source>
</evidence>
<dbReference type="OMA" id="IFFYEKT"/>
<dbReference type="RefSeq" id="XP_002640282.1">
    <property type="nucleotide sequence ID" value="XM_002640236.1"/>
</dbReference>
<organism evidence="1 2">
    <name type="scientific">Caenorhabditis briggsae</name>
    <dbReference type="NCBI Taxonomy" id="6238"/>
    <lineage>
        <taxon>Eukaryota</taxon>
        <taxon>Metazoa</taxon>
        <taxon>Ecdysozoa</taxon>
        <taxon>Nematoda</taxon>
        <taxon>Chromadorea</taxon>
        <taxon>Rhabditida</taxon>
        <taxon>Rhabditina</taxon>
        <taxon>Rhabditomorpha</taxon>
        <taxon>Rhabditoidea</taxon>
        <taxon>Rhabditidae</taxon>
        <taxon>Peloderinae</taxon>
        <taxon>Caenorhabditis</taxon>
    </lineage>
</organism>
<dbReference type="AlphaFoldDB" id="A8XFN3"/>
<protein>
    <submittedName>
        <fullName evidence="1">Protein CBR-TAG-272</fullName>
    </submittedName>
</protein>